<dbReference type="InterPro" id="IPR018617">
    <property type="entry name" value="Ima1_N"/>
</dbReference>
<keyword evidence="2 7" id="KW-0812">Transmembrane</keyword>
<feature type="transmembrane region" description="Helical" evidence="7">
    <location>
        <begin position="280"/>
        <end position="300"/>
    </location>
</feature>
<name>A0AAF0DBX1_9EURO</name>
<feature type="transmembrane region" description="Helical" evidence="7">
    <location>
        <begin position="552"/>
        <end position="569"/>
    </location>
</feature>
<dbReference type="InterPro" id="IPR042321">
    <property type="entry name" value="Ima1"/>
</dbReference>
<feature type="region of interest" description="Disordered" evidence="6">
    <location>
        <begin position="738"/>
        <end position="844"/>
    </location>
</feature>
<protein>
    <recommendedName>
        <fullName evidence="8">Ima1 N-terminal domain-containing protein</fullName>
    </recommendedName>
</protein>
<sequence>MVQFASGSVANNGEIADPPATEASPESRPPQYAQPLSRPRSDRSSDPSIFCSRCLKNQYLLTETLASYLPPPSHPEYEIYEASYPAYRKSLEERYPQVCENCEPRVIERIRQAGYAAKADHLRRMMEQSRGGRAVRSKRKWMWRRVFVSTGAVAFWTSVAGQISWNLVGFVVDIAPLAENQRHIQLSKSLLRSCWDQGVKYGRIPSECALALQPYTGLSLVLGVISLWWNPKLRYKVDGRCGGISGVREYYRIQLITLVVRFIAWTVLQDSSITGLNPRLSPAIHAFMGLFTVVVSFVALRSSWPHIVNTMQTTIASRSAIQFSMKPLVSWSDSIEPLLAKPAGNKEDLTQMLSNSQTSTSNPSQNAQRFPIANLAPARAASPESYVLPTPPPDLADDSDAMDWTPSQKTLQPSFHVRRIEPESITAPSPFQGRLPPPPKPPSWQLRNPESLPSVQSIGNKPNPFHIAPILQPTSNVPQKSQIVMKPSDMVMAPPKFFPQSDLNAETGLESLFDKAFSIGDGPAKVKRGLASNTVDGNLAANKPLHILKSTFLGLCLALWLGYLSFGLPRNATETIVLGLSFLVAGFSLLELLMRPMVTWKMTDIFLSLAELIGCVCLALMRTGQFGDQTVFDKAGIYLVAFLMGQEIFGLRSLFGSTKTVVTTQDSVKQEHKRPVSPPLISRSLSTTSGERTPTRSSFISNHAPSNIVNQPAARSQVHSFKAPSVFQPLIPNSNITNRENAFNPLPKPACPPSLPGSFASTTQSQLLSSSFGSTERFMSPVSTTSVSSADYDASTISEPPSPEPSNRHRTPGPSITGLSLEDSPMSVKSFAPTPRYSLRSRRR</sequence>
<dbReference type="GO" id="GO:0034506">
    <property type="term" value="C:chromosome, centromeric core domain"/>
    <property type="evidence" value="ECO:0007669"/>
    <property type="project" value="TreeGrafter"/>
</dbReference>
<dbReference type="GO" id="GO:0071765">
    <property type="term" value="P:nuclear inner membrane organization"/>
    <property type="evidence" value="ECO:0007669"/>
    <property type="project" value="InterPro"/>
</dbReference>
<dbReference type="PANTHER" id="PTHR28538:SF1">
    <property type="entry name" value="INTEGRAL INNER NUCLEAR MEMBRANE PROTEIN IMA1"/>
    <property type="match status" value="1"/>
</dbReference>
<organism evidence="9 10">
    <name type="scientific">Emydomyces testavorans</name>
    <dbReference type="NCBI Taxonomy" id="2070801"/>
    <lineage>
        <taxon>Eukaryota</taxon>
        <taxon>Fungi</taxon>
        <taxon>Dikarya</taxon>
        <taxon>Ascomycota</taxon>
        <taxon>Pezizomycotina</taxon>
        <taxon>Eurotiomycetes</taxon>
        <taxon>Eurotiomycetidae</taxon>
        <taxon>Onygenales</taxon>
        <taxon>Nannizziopsiaceae</taxon>
        <taxon>Emydomyces</taxon>
    </lineage>
</organism>
<dbReference type="Pfam" id="PF09779">
    <property type="entry name" value="Ima1_N"/>
    <property type="match status" value="1"/>
</dbReference>
<feature type="region of interest" description="Disordered" evidence="6">
    <location>
        <begin position="1"/>
        <end position="46"/>
    </location>
</feature>
<evidence type="ECO:0000313" key="10">
    <source>
        <dbReference type="Proteomes" id="UP001219355"/>
    </source>
</evidence>
<feature type="compositionally biased region" description="Polar residues" evidence="6">
    <location>
        <begin position="1"/>
        <end position="11"/>
    </location>
</feature>
<evidence type="ECO:0000256" key="2">
    <source>
        <dbReference type="ARBA" id="ARBA00022692"/>
    </source>
</evidence>
<evidence type="ECO:0000256" key="6">
    <source>
        <dbReference type="SAM" id="MobiDB-lite"/>
    </source>
</evidence>
<reference evidence="9" key="1">
    <citation type="submission" date="2023-03" db="EMBL/GenBank/DDBJ databases">
        <title>Emydomyces testavorans Genome Sequence.</title>
        <authorList>
            <person name="Hoyer L."/>
        </authorList>
    </citation>
    <scope>NUCLEOTIDE SEQUENCE</scope>
    <source>
        <strain evidence="9">16-2883</strain>
    </source>
</reference>
<feature type="compositionally biased region" description="Low complexity" evidence="6">
    <location>
        <begin position="756"/>
        <end position="774"/>
    </location>
</feature>
<evidence type="ECO:0000256" key="3">
    <source>
        <dbReference type="ARBA" id="ARBA00022989"/>
    </source>
</evidence>
<dbReference type="EMBL" id="CP120627">
    <property type="protein sequence ID" value="WEW55425.1"/>
    <property type="molecule type" value="Genomic_DNA"/>
</dbReference>
<comment type="subcellular location">
    <subcellularLocation>
        <location evidence="1">Nucleus inner membrane</location>
        <topology evidence="1">Multi-pass membrane protein</topology>
    </subcellularLocation>
</comment>
<feature type="transmembrane region" description="Helical" evidence="7">
    <location>
        <begin position="210"/>
        <end position="229"/>
    </location>
</feature>
<dbReference type="GO" id="GO:0044732">
    <property type="term" value="C:mitotic spindle pole body"/>
    <property type="evidence" value="ECO:0007669"/>
    <property type="project" value="TreeGrafter"/>
</dbReference>
<dbReference type="AlphaFoldDB" id="A0AAF0DBX1"/>
<feature type="compositionally biased region" description="Pro residues" evidence="6">
    <location>
        <begin position="746"/>
        <end position="755"/>
    </location>
</feature>
<accession>A0AAF0DBX1</accession>
<keyword evidence="5" id="KW-0539">Nucleus</keyword>
<evidence type="ECO:0000313" key="9">
    <source>
        <dbReference type="EMBL" id="WEW55425.1"/>
    </source>
</evidence>
<feature type="compositionally biased region" description="Polar residues" evidence="6">
    <location>
        <begin position="683"/>
        <end position="706"/>
    </location>
</feature>
<keyword evidence="4 7" id="KW-0472">Membrane</keyword>
<evidence type="ECO:0000259" key="8">
    <source>
        <dbReference type="Pfam" id="PF09779"/>
    </source>
</evidence>
<feature type="transmembrane region" description="Helical" evidence="7">
    <location>
        <begin position="146"/>
        <end position="165"/>
    </location>
</feature>
<dbReference type="GO" id="GO:0005637">
    <property type="term" value="C:nuclear inner membrane"/>
    <property type="evidence" value="ECO:0007669"/>
    <property type="project" value="UniProtKB-SubCell"/>
</dbReference>
<evidence type="ECO:0000256" key="7">
    <source>
        <dbReference type="SAM" id="Phobius"/>
    </source>
</evidence>
<feature type="region of interest" description="Disordered" evidence="6">
    <location>
        <begin position="666"/>
        <end position="706"/>
    </location>
</feature>
<feature type="domain" description="Ima1 N-terminal" evidence="8">
    <location>
        <begin position="10"/>
        <end position="106"/>
    </location>
</feature>
<evidence type="ECO:0000256" key="1">
    <source>
        <dbReference type="ARBA" id="ARBA00004473"/>
    </source>
</evidence>
<gene>
    <name evidence="9" type="ORF">PRK78_000856</name>
</gene>
<evidence type="ECO:0000256" key="5">
    <source>
        <dbReference type="ARBA" id="ARBA00023242"/>
    </source>
</evidence>
<evidence type="ECO:0000256" key="4">
    <source>
        <dbReference type="ARBA" id="ARBA00023136"/>
    </source>
</evidence>
<keyword evidence="3 7" id="KW-1133">Transmembrane helix</keyword>
<keyword evidence="10" id="KW-1185">Reference proteome</keyword>
<feature type="transmembrane region" description="Helical" evidence="7">
    <location>
        <begin position="575"/>
        <end position="593"/>
    </location>
</feature>
<feature type="region of interest" description="Disordered" evidence="6">
    <location>
        <begin position="381"/>
        <end position="459"/>
    </location>
</feature>
<dbReference type="Proteomes" id="UP001219355">
    <property type="component" value="Chromosome 1"/>
</dbReference>
<dbReference type="GO" id="GO:0034992">
    <property type="term" value="C:microtubule organizing center attachment site"/>
    <property type="evidence" value="ECO:0007669"/>
    <property type="project" value="TreeGrafter"/>
</dbReference>
<dbReference type="PANTHER" id="PTHR28538">
    <property type="entry name" value="INTEGRAL INNER NUCLEAR MEMBRANE PROTEIN IMA1"/>
    <property type="match status" value="1"/>
</dbReference>
<feature type="transmembrane region" description="Helical" evidence="7">
    <location>
        <begin position="635"/>
        <end position="655"/>
    </location>
</feature>
<feature type="transmembrane region" description="Helical" evidence="7">
    <location>
        <begin position="605"/>
        <end position="623"/>
    </location>
</feature>
<proteinExistence type="predicted"/>
<feature type="compositionally biased region" description="Polar residues" evidence="6">
    <location>
        <begin position="445"/>
        <end position="459"/>
    </location>
</feature>
<feature type="transmembrane region" description="Helical" evidence="7">
    <location>
        <begin position="250"/>
        <end position="268"/>
    </location>
</feature>